<dbReference type="AlphaFoldDB" id="A0A7W6CZ44"/>
<gene>
    <name evidence="1" type="ORF">GGQ67_004840</name>
</gene>
<sequence>MKVGKAGVWGFVTVWCRFARWDGGLGWLALRQAIPPSVLPDISPTRGEIGKWPAHQTNVEAAASG</sequence>
<keyword evidence="2" id="KW-1185">Reference proteome</keyword>
<accession>A0A7W6CZ44</accession>
<evidence type="ECO:0000313" key="1">
    <source>
        <dbReference type="EMBL" id="MBB3967144.1"/>
    </source>
</evidence>
<name>A0A7W6CZ44_9HYPH</name>
<reference evidence="1 2" key="1">
    <citation type="submission" date="2020-08" db="EMBL/GenBank/DDBJ databases">
        <title>Genomic Encyclopedia of Type Strains, Phase IV (KMG-IV): sequencing the most valuable type-strain genomes for metagenomic binning, comparative biology and taxonomic classification.</title>
        <authorList>
            <person name="Goeker M."/>
        </authorList>
    </citation>
    <scope>NUCLEOTIDE SEQUENCE [LARGE SCALE GENOMIC DNA]</scope>
    <source>
        <strain evidence="1 2">DSM 26575</strain>
    </source>
</reference>
<dbReference type="EMBL" id="JACIDW010000033">
    <property type="protein sequence ID" value="MBB3967144.1"/>
    <property type="molecule type" value="Genomic_DNA"/>
</dbReference>
<protein>
    <submittedName>
        <fullName evidence="1">Uncharacterized protein</fullName>
    </submittedName>
</protein>
<proteinExistence type="predicted"/>
<dbReference type="Proteomes" id="UP000582090">
    <property type="component" value="Unassembled WGS sequence"/>
</dbReference>
<organism evidence="1 2">
    <name type="scientific">Rhizobium metallidurans</name>
    <dbReference type="NCBI Taxonomy" id="1265931"/>
    <lineage>
        <taxon>Bacteria</taxon>
        <taxon>Pseudomonadati</taxon>
        <taxon>Pseudomonadota</taxon>
        <taxon>Alphaproteobacteria</taxon>
        <taxon>Hyphomicrobiales</taxon>
        <taxon>Rhizobiaceae</taxon>
        <taxon>Rhizobium/Agrobacterium group</taxon>
        <taxon>Rhizobium</taxon>
    </lineage>
</organism>
<evidence type="ECO:0000313" key="2">
    <source>
        <dbReference type="Proteomes" id="UP000582090"/>
    </source>
</evidence>
<comment type="caution">
    <text evidence="1">The sequence shown here is derived from an EMBL/GenBank/DDBJ whole genome shotgun (WGS) entry which is preliminary data.</text>
</comment>